<protein>
    <recommendedName>
        <fullName evidence="2">endo-polygalacturonase</fullName>
        <ecNumber evidence="2">3.2.1.15</ecNumber>
    </recommendedName>
</protein>
<dbReference type="InterPro" id="IPR000743">
    <property type="entry name" value="Glyco_hydro_28"/>
</dbReference>
<evidence type="ECO:0000256" key="5">
    <source>
        <dbReference type="ARBA" id="ARBA00022801"/>
    </source>
</evidence>
<keyword evidence="3 12" id="KW-0732">Signal</keyword>
<dbReference type="PROSITE" id="PS00502">
    <property type="entry name" value="POLYGALACTURONASE"/>
    <property type="match status" value="1"/>
</dbReference>
<dbReference type="GO" id="GO:0071555">
    <property type="term" value="P:cell wall organization"/>
    <property type="evidence" value="ECO:0007669"/>
    <property type="project" value="UniProtKB-KW"/>
</dbReference>
<organism evidence="13 14">
    <name type="scientific">Plasmopara halstedii</name>
    <name type="common">Downy mildew of sunflower</name>
    <dbReference type="NCBI Taxonomy" id="4781"/>
    <lineage>
        <taxon>Eukaryota</taxon>
        <taxon>Sar</taxon>
        <taxon>Stramenopiles</taxon>
        <taxon>Oomycota</taxon>
        <taxon>Peronosporomycetes</taxon>
        <taxon>Peronosporales</taxon>
        <taxon>Peronosporaceae</taxon>
        <taxon>Plasmopara</taxon>
    </lineage>
</organism>
<dbReference type="GO" id="GO:0004650">
    <property type="term" value="F:polygalacturonase activity"/>
    <property type="evidence" value="ECO:0007669"/>
    <property type="project" value="UniProtKB-EC"/>
</dbReference>
<dbReference type="InterPro" id="IPR011050">
    <property type="entry name" value="Pectin_lyase_fold/virulence"/>
</dbReference>
<dbReference type="Gene3D" id="2.160.20.10">
    <property type="entry name" value="Single-stranded right-handed beta-helix, Pectin lyase-like"/>
    <property type="match status" value="1"/>
</dbReference>
<dbReference type="OrthoDB" id="119858at2759"/>
<evidence type="ECO:0000256" key="12">
    <source>
        <dbReference type="SAM" id="SignalP"/>
    </source>
</evidence>
<accession>A0A0P1B725</accession>
<evidence type="ECO:0000256" key="2">
    <source>
        <dbReference type="ARBA" id="ARBA00012736"/>
    </source>
</evidence>
<comment type="similarity">
    <text evidence="1 11">Belongs to the glycosyl hydrolase 28 family.</text>
</comment>
<comment type="catalytic activity">
    <reaction evidence="9">
        <text>(1,4-alpha-D-galacturonosyl)n+m + H2O = (1,4-alpha-D-galacturonosyl)n + (1,4-alpha-D-galacturonosyl)m.</text>
        <dbReference type="EC" id="3.2.1.15"/>
    </reaction>
</comment>
<dbReference type="Proteomes" id="UP000054928">
    <property type="component" value="Unassembled WGS sequence"/>
</dbReference>
<feature type="active site" evidence="10">
    <location>
        <position position="230"/>
    </location>
</feature>
<proteinExistence type="inferred from homology"/>
<keyword evidence="4" id="KW-0677">Repeat</keyword>
<evidence type="ECO:0000256" key="1">
    <source>
        <dbReference type="ARBA" id="ARBA00008834"/>
    </source>
</evidence>
<reference evidence="14" key="1">
    <citation type="submission" date="2014-09" db="EMBL/GenBank/DDBJ databases">
        <authorList>
            <person name="Sharma Rahul"/>
            <person name="Thines Marco"/>
        </authorList>
    </citation>
    <scope>NUCLEOTIDE SEQUENCE [LARGE SCALE GENOMIC DNA]</scope>
</reference>
<keyword evidence="14" id="KW-1185">Reference proteome</keyword>
<keyword evidence="5 11" id="KW-0378">Hydrolase</keyword>
<evidence type="ECO:0000256" key="6">
    <source>
        <dbReference type="ARBA" id="ARBA00023157"/>
    </source>
</evidence>
<evidence type="ECO:0000313" key="14">
    <source>
        <dbReference type="Proteomes" id="UP000054928"/>
    </source>
</evidence>
<dbReference type="InterPro" id="IPR050434">
    <property type="entry name" value="Glycosyl_hydrlase_28"/>
</dbReference>
<sequence>MKSFSAIFIAFALFHEFVESSSLPLKVNNTYNSSQPLGTKCTLTGTYRKGTDISLCSKITVSSLTVPAGVTLDLSKAKRGTIIEFVGTTTFGTKMWDGPLVRVTGIDLQVKGSGILDGQGARYWKKGQSITRPVFFKLLGVMTSTISGLTLKNMPYRTFSIVNCKKTTLTGLTLDSSAGNGIATNTDGFDLTKNDQITITGNIIRNQDDCLAMQSSTNTVFTNNCCYNGHGISIGSIGGQAVDESTTVQGLLVQGNTIQDSENGLRIKAIIGLQGLVSNVKYINNKVVNVRNAIVIHSDYSKARGRYTGAPTSKVTISGVTISGLSGSASKLYDIGANPDCVSGLDFSGLSLSYSLRGTISGLAANIKI</sequence>
<evidence type="ECO:0000256" key="3">
    <source>
        <dbReference type="ARBA" id="ARBA00022729"/>
    </source>
</evidence>
<evidence type="ECO:0000256" key="7">
    <source>
        <dbReference type="ARBA" id="ARBA00023295"/>
    </source>
</evidence>
<dbReference type="PANTHER" id="PTHR31884">
    <property type="entry name" value="POLYGALACTURONASE"/>
    <property type="match status" value="1"/>
</dbReference>
<dbReference type="OMA" id="WTGNSIT"/>
<keyword evidence="7 11" id="KW-0326">Glycosidase</keyword>
<evidence type="ECO:0000256" key="9">
    <source>
        <dbReference type="ARBA" id="ARBA00034074"/>
    </source>
</evidence>
<dbReference type="GeneID" id="36402707"/>
<dbReference type="SMART" id="SM00710">
    <property type="entry name" value="PbH1"/>
    <property type="match status" value="6"/>
</dbReference>
<name>A0A0P1B725_PLAHL</name>
<evidence type="ECO:0000256" key="8">
    <source>
        <dbReference type="ARBA" id="ARBA00023316"/>
    </source>
</evidence>
<evidence type="ECO:0000256" key="4">
    <source>
        <dbReference type="ARBA" id="ARBA00022737"/>
    </source>
</evidence>
<dbReference type="GO" id="GO:0045490">
    <property type="term" value="P:pectin catabolic process"/>
    <property type="evidence" value="ECO:0007669"/>
    <property type="project" value="TreeGrafter"/>
</dbReference>
<dbReference type="EMBL" id="CCYD01003101">
    <property type="protein sequence ID" value="CEG49916.1"/>
    <property type="molecule type" value="Genomic_DNA"/>
</dbReference>
<feature type="chain" id="PRO_5006059243" description="endo-polygalacturonase" evidence="12">
    <location>
        <begin position="21"/>
        <end position="369"/>
    </location>
</feature>
<evidence type="ECO:0000256" key="10">
    <source>
        <dbReference type="PROSITE-ProRule" id="PRU10052"/>
    </source>
</evidence>
<dbReference type="AlphaFoldDB" id="A0A0P1B725"/>
<dbReference type="STRING" id="4781.A0A0P1B725"/>
<dbReference type="RefSeq" id="XP_024586285.1">
    <property type="nucleotide sequence ID" value="XM_024721158.1"/>
</dbReference>
<evidence type="ECO:0000256" key="11">
    <source>
        <dbReference type="RuleBase" id="RU361169"/>
    </source>
</evidence>
<keyword evidence="8" id="KW-0961">Cell wall biogenesis/degradation</keyword>
<dbReference type="EC" id="3.2.1.15" evidence="2"/>
<evidence type="ECO:0000313" key="13">
    <source>
        <dbReference type="EMBL" id="CEG49916.1"/>
    </source>
</evidence>
<dbReference type="Pfam" id="PF00295">
    <property type="entry name" value="Glyco_hydro_28"/>
    <property type="match status" value="1"/>
</dbReference>
<dbReference type="SUPFAM" id="SSF51126">
    <property type="entry name" value="Pectin lyase-like"/>
    <property type="match status" value="1"/>
</dbReference>
<dbReference type="PANTHER" id="PTHR31884:SF1">
    <property type="entry name" value="POLYGALACTURONASE"/>
    <property type="match status" value="1"/>
</dbReference>
<dbReference type="InterPro" id="IPR012334">
    <property type="entry name" value="Pectin_lyas_fold"/>
</dbReference>
<dbReference type="GO" id="GO:0005576">
    <property type="term" value="C:extracellular region"/>
    <property type="evidence" value="ECO:0007669"/>
    <property type="project" value="TreeGrafter"/>
</dbReference>
<feature type="signal peptide" evidence="12">
    <location>
        <begin position="1"/>
        <end position="20"/>
    </location>
</feature>
<dbReference type="InterPro" id="IPR006626">
    <property type="entry name" value="PbH1"/>
</dbReference>
<keyword evidence="6" id="KW-1015">Disulfide bond</keyword>